<dbReference type="Gene3D" id="1.10.443.10">
    <property type="entry name" value="Intergrase catalytic core"/>
    <property type="match status" value="1"/>
</dbReference>
<dbReference type="GO" id="GO:0003677">
    <property type="term" value="F:DNA binding"/>
    <property type="evidence" value="ECO:0007669"/>
    <property type="project" value="UniProtKB-KW"/>
</dbReference>
<dbReference type="AlphaFoldDB" id="A0A6I1PTT9"/>
<evidence type="ECO:0000313" key="6">
    <source>
        <dbReference type="Proteomes" id="UP000592780"/>
    </source>
</evidence>
<evidence type="ECO:0000256" key="2">
    <source>
        <dbReference type="ARBA" id="ARBA00022908"/>
    </source>
</evidence>
<keyword evidence="6" id="KW-1185">Reference proteome</keyword>
<dbReference type="InterPro" id="IPR050090">
    <property type="entry name" value="Tyrosine_recombinase_XerCD"/>
</dbReference>
<comment type="caution">
    <text evidence="5">The sequence shown here is derived from an EMBL/GenBank/DDBJ whole genome shotgun (WGS) entry which is preliminary data.</text>
</comment>
<keyword evidence="4" id="KW-0233">DNA recombination</keyword>
<evidence type="ECO:0000256" key="1">
    <source>
        <dbReference type="ARBA" id="ARBA00008857"/>
    </source>
</evidence>
<dbReference type="SUPFAM" id="SSF56349">
    <property type="entry name" value="DNA breaking-rejoining enzymes"/>
    <property type="match status" value="1"/>
</dbReference>
<dbReference type="RefSeq" id="WP_152853153.1">
    <property type="nucleotide sequence ID" value="NZ_JACHDD010000015.1"/>
</dbReference>
<dbReference type="PANTHER" id="PTHR30349:SF41">
    <property type="entry name" value="INTEGRASE_RECOMBINASE PROTEIN MJ0367-RELATED"/>
    <property type="match status" value="1"/>
</dbReference>
<gene>
    <name evidence="5" type="ORF">HDG40_006974</name>
</gene>
<keyword evidence="3" id="KW-0238">DNA-binding</keyword>
<protein>
    <submittedName>
        <fullName evidence="5">Integrase</fullName>
    </submittedName>
</protein>
<dbReference type="InterPro" id="IPR011010">
    <property type="entry name" value="DNA_brk_join_enz"/>
</dbReference>
<reference evidence="5 6" key="1">
    <citation type="submission" date="2020-08" db="EMBL/GenBank/DDBJ databases">
        <title>Genomic Encyclopedia of Type Strains, Phase IV (KMG-V): Genome sequencing to study the core and pangenomes of soil and plant-associated prokaryotes.</title>
        <authorList>
            <person name="Whitman W."/>
        </authorList>
    </citation>
    <scope>NUCLEOTIDE SEQUENCE [LARGE SCALE GENOMIC DNA]</scope>
    <source>
        <strain evidence="5 6">JPY158</strain>
    </source>
</reference>
<dbReference type="EMBL" id="JACHDD010000015">
    <property type="protein sequence ID" value="MBB5428779.1"/>
    <property type="molecule type" value="Genomic_DNA"/>
</dbReference>
<evidence type="ECO:0000256" key="3">
    <source>
        <dbReference type="ARBA" id="ARBA00023125"/>
    </source>
</evidence>
<dbReference type="GO" id="GO:0006310">
    <property type="term" value="P:DNA recombination"/>
    <property type="evidence" value="ECO:0007669"/>
    <property type="project" value="UniProtKB-KW"/>
</dbReference>
<dbReference type="InterPro" id="IPR002104">
    <property type="entry name" value="Integrase_catalytic"/>
</dbReference>
<dbReference type="Pfam" id="PF00589">
    <property type="entry name" value="Phage_integrase"/>
    <property type="match status" value="1"/>
</dbReference>
<dbReference type="GO" id="GO:0015074">
    <property type="term" value="P:DNA integration"/>
    <property type="evidence" value="ECO:0007669"/>
    <property type="project" value="UniProtKB-KW"/>
</dbReference>
<evidence type="ECO:0000313" key="5">
    <source>
        <dbReference type="EMBL" id="MBB5428779.1"/>
    </source>
</evidence>
<comment type="similarity">
    <text evidence="1">Belongs to the 'phage' integrase family.</text>
</comment>
<keyword evidence="2" id="KW-0229">DNA integration</keyword>
<dbReference type="InterPro" id="IPR013762">
    <property type="entry name" value="Integrase-like_cat_sf"/>
</dbReference>
<dbReference type="PROSITE" id="PS51898">
    <property type="entry name" value="TYR_RECOMBINASE"/>
    <property type="match status" value="1"/>
</dbReference>
<name>A0A6I1PTT9_PARAM</name>
<organism evidence="5 6">
    <name type="scientific">Paraburkholderia atlantica</name>
    <dbReference type="NCBI Taxonomy" id="2654982"/>
    <lineage>
        <taxon>Bacteria</taxon>
        <taxon>Pseudomonadati</taxon>
        <taxon>Pseudomonadota</taxon>
        <taxon>Betaproteobacteria</taxon>
        <taxon>Burkholderiales</taxon>
        <taxon>Burkholderiaceae</taxon>
        <taxon>Paraburkholderia</taxon>
    </lineage>
</organism>
<dbReference type="PANTHER" id="PTHR30349">
    <property type="entry name" value="PHAGE INTEGRASE-RELATED"/>
    <property type="match status" value="1"/>
</dbReference>
<proteinExistence type="inferred from homology"/>
<dbReference type="Proteomes" id="UP000592780">
    <property type="component" value="Unassembled WGS sequence"/>
</dbReference>
<accession>A0A6I1PTT9</accession>
<evidence type="ECO:0000256" key="4">
    <source>
        <dbReference type="ARBA" id="ARBA00023172"/>
    </source>
</evidence>
<sequence length="320" mass="36750">MNAATSMQDAVRHYVEERRRLGFTLRVEAYALQRFARFADARAHRGPLTAALMLAWAQEHVRRTSSVTAARRLEVVRPFAAYYRQFEPDTEVPTLRVLGRGHRRLTPHIFTDAELVDLLDAAGRLSPSWALRPQTYRAIFGLLAAAGLRLSEARLLTLGDVDLQVGSITVRNGKFHKSRCLPLHQSTVSELQSYRNARDRCHSTEIDSPFFASRNGGYLRREAVEYVFRRLQQQLGWVARGDHPLPRVHDLRHTFVVRRVQRWRETGQSIEHAMFWMCTYLGHARISHTYWYLTGIPELMSAVGDRLEDFVEKGTIGGAR</sequence>